<keyword evidence="3" id="KW-1185">Reference proteome</keyword>
<evidence type="ECO:0000256" key="1">
    <source>
        <dbReference type="SAM" id="MobiDB-lite"/>
    </source>
</evidence>
<accession>A0A168SCN3</accession>
<dbReference type="InParanoid" id="A0A168SCN3"/>
<protein>
    <submittedName>
        <fullName evidence="2">Uncharacterized protein</fullName>
    </submittedName>
</protein>
<evidence type="ECO:0000313" key="3">
    <source>
        <dbReference type="Proteomes" id="UP000078561"/>
    </source>
</evidence>
<proteinExistence type="predicted"/>
<feature type="compositionally biased region" description="Polar residues" evidence="1">
    <location>
        <begin position="68"/>
        <end position="78"/>
    </location>
</feature>
<evidence type="ECO:0000313" key="2">
    <source>
        <dbReference type="EMBL" id="SAM08238.1"/>
    </source>
</evidence>
<organism evidence="2">
    <name type="scientific">Absidia glauca</name>
    <name type="common">Pin mould</name>
    <dbReference type="NCBI Taxonomy" id="4829"/>
    <lineage>
        <taxon>Eukaryota</taxon>
        <taxon>Fungi</taxon>
        <taxon>Fungi incertae sedis</taxon>
        <taxon>Mucoromycota</taxon>
        <taxon>Mucoromycotina</taxon>
        <taxon>Mucoromycetes</taxon>
        <taxon>Mucorales</taxon>
        <taxon>Cunninghamellaceae</taxon>
        <taxon>Absidia</taxon>
    </lineage>
</organism>
<dbReference type="OrthoDB" id="273230at2759"/>
<feature type="compositionally biased region" description="Polar residues" evidence="1">
    <location>
        <begin position="1"/>
        <end position="29"/>
    </location>
</feature>
<sequence length="181" mass="20375">MQTSSSEYSLKTRWNQLTNKRTSDSNTSFKDSRRPSHGSDQSVSSSTSTGTLDKLRRGLPNLFKRRPSTASTQSDSTSPDYLPEEQEEPLPEEQEEDERLDQLYQAAVDEISYAEDSYGSRYYPGDVASAREAMDTCADAFVQLLHQAPDRQSHDYLHATIVPKLLSLQSRFDALPSLTTE</sequence>
<feature type="compositionally biased region" description="Low complexity" evidence="1">
    <location>
        <begin position="38"/>
        <end position="48"/>
    </location>
</feature>
<dbReference type="Proteomes" id="UP000078561">
    <property type="component" value="Unassembled WGS sequence"/>
</dbReference>
<name>A0A168SCN3_ABSGL</name>
<feature type="region of interest" description="Disordered" evidence="1">
    <location>
        <begin position="1"/>
        <end position="98"/>
    </location>
</feature>
<gene>
    <name evidence="2" type="primary">ABSGL_13900.1 scaffold 14340</name>
</gene>
<feature type="compositionally biased region" description="Acidic residues" evidence="1">
    <location>
        <begin position="82"/>
        <end position="98"/>
    </location>
</feature>
<dbReference type="EMBL" id="LT554889">
    <property type="protein sequence ID" value="SAM08238.1"/>
    <property type="molecule type" value="Genomic_DNA"/>
</dbReference>
<dbReference type="AlphaFoldDB" id="A0A168SCN3"/>
<reference evidence="2" key="1">
    <citation type="submission" date="2016-04" db="EMBL/GenBank/DDBJ databases">
        <authorList>
            <person name="Evans L.H."/>
            <person name="Alamgir A."/>
            <person name="Owens N."/>
            <person name="Weber N.D."/>
            <person name="Virtaneva K."/>
            <person name="Barbian K."/>
            <person name="Babar A."/>
            <person name="Rosenke K."/>
        </authorList>
    </citation>
    <scope>NUCLEOTIDE SEQUENCE [LARGE SCALE GENOMIC DNA]</scope>
    <source>
        <strain evidence="2">CBS 101.48</strain>
    </source>
</reference>